<dbReference type="Pfam" id="PF12733">
    <property type="entry name" value="Cadherin-like"/>
    <property type="match status" value="4"/>
</dbReference>
<evidence type="ECO:0000256" key="1">
    <source>
        <dbReference type="ARBA" id="ARBA00022729"/>
    </source>
</evidence>
<feature type="domain" description="SLH" evidence="3">
    <location>
        <begin position="1357"/>
        <end position="1414"/>
    </location>
</feature>
<feature type="region of interest" description="Disordered" evidence="2">
    <location>
        <begin position="983"/>
        <end position="1020"/>
    </location>
</feature>
<dbReference type="Proteomes" id="UP001597497">
    <property type="component" value="Unassembled WGS sequence"/>
</dbReference>
<name>A0ABW5R7H5_9BACL</name>
<dbReference type="PANTHER" id="PTHR43308:SF1">
    <property type="entry name" value="OUTER MEMBRANE PROTEIN ALPHA"/>
    <property type="match status" value="1"/>
</dbReference>
<dbReference type="SUPFAM" id="SSF69318">
    <property type="entry name" value="Integrin alpha N-terminal domain"/>
    <property type="match status" value="2"/>
</dbReference>
<accession>A0ABW5R7H5</accession>
<organism evidence="4 5">
    <name type="scientific">Marinicrinis sediminis</name>
    <dbReference type="NCBI Taxonomy" id="1652465"/>
    <lineage>
        <taxon>Bacteria</taxon>
        <taxon>Bacillati</taxon>
        <taxon>Bacillota</taxon>
        <taxon>Bacilli</taxon>
        <taxon>Bacillales</taxon>
        <taxon>Paenibacillaceae</taxon>
    </lineage>
</organism>
<comment type="caution">
    <text evidence="4">The sequence shown here is derived from an EMBL/GenBank/DDBJ whole genome shotgun (WGS) entry which is preliminary data.</text>
</comment>
<protein>
    <submittedName>
        <fullName evidence="4">Cadherin-like beta sandwich domain-containing protein</fullName>
    </submittedName>
</protein>
<dbReference type="InterPro" id="IPR025883">
    <property type="entry name" value="Cadherin-like_domain"/>
</dbReference>
<evidence type="ECO:0000256" key="2">
    <source>
        <dbReference type="SAM" id="MobiDB-lite"/>
    </source>
</evidence>
<evidence type="ECO:0000313" key="4">
    <source>
        <dbReference type="EMBL" id="MFD2670813.1"/>
    </source>
</evidence>
<keyword evidence="1" id="KW-0732">Signal</keyword>
<feature type="domain" description="SLH" evidence="3">
    <location>
        <begin position="1293"/>
        <end position="1356"/>
    </location>
</feature>
<reference evidence="5" key="1">
    <citation type="journal article" date="2019" name="Int. J. Syst. Evol. Microbiol.">
        <title>The Global Catalogue of Microorganisms (GCM) 10K type strain sequencing project: providing services to taxonomists for standard genome sequencing and annotation.</title>
        <authorList>
            <consortium name="The Broad Institute Genomics Platform"/>
            <consortium name="The Broad Institute Genome Sequencing Center for Infectious Disease"/>
            <person name="Wu L."/>
            <person name="Ma J."/>
        </authorList>
    </citation>
    <scope>NUCLEOTIDE SEQUENCE [LARGE SCALE GENOMIC DNA]</scope>
    <source>
        <strain evidence="5">KCTC 33676</strain>
    </source>
</reference>
<evidence type="ECO:0000259" key="3">
    <source>
        <dbReference type="PROSITE" id="PS51272"/>
    </source>
</evidence>
<dbReference type="InterPro" id="IPR028994">
    <property type="entry name" value="Integrin_alpha_N"/>
</dbReference>
<dbReference type="InterPro" id="IPR001119">
    <property type="entry name" value="SLH_dom"/>
</dbReference>
<dbReference type="Gene3D" id="2.130.10.130">
    <property type="entry name" value="Integrin alpha, N-terminal"/>
    <property type="match status" value="1"/>
</dbReference>
<dbReference type="InterPro" id="IPR051465">
    <property type="entry name" value="Cell_Envelope_Struct_Comp"/>
</dbReference>
<dbReference type="Gene3D" id="2.60.40.2700">
    <property type="match status" value="2"/>
</dbReference>
<sequence>MLKRGKHSFKACMYVLLMIVILFGGQPVFAGVQTAEATINFGEKIVLSTDKFGSYDIVSMGEDDDGTLHAMGGQYNGGYRVSTLRDLRGALEYEVFSGDTHDIYGSSLVDLDNDGYLDLVTAGPNGENFVYRWNATDDRFDLVDTVPQIGSAFFYGKGVVSGDFTNDGKDDVLWIERSNPDTNLYLGINNGTEGNVSFSSVTQVLSTEHVTNLGNPNKATGDFNGDGHLDFIMAISEAGASYAIAIGDGNGNFSLEAEPTSGDTFIGTHVSVGDLNQDGKDDFVLVRTDNSNRKHEVLLYYRNSANNGFDKIKLREEDEYAVGEAKLGDLNKDGFPDLVLTPVQFGRQLDVHLNRGGSFQTAPDWTKNVGHIIDQIFLYDINSDETVDIVTSNNDGINYYPQAALPTASPTLSGTAAVGQTLTASSGYADANDDAEAGTTYAFYRYDADGVSNETEVQAASTTNTYTIQSADIGKVIKVKVVPKNANETGSEATSAATAVVSSNDAELSGLTVSEGTLSPVFSSDQVNYTVSVSNEVTSITVTPTLSDANASVTVNGTGVNSGAASTAINLNTGDNTITVNVTAEDGTTTGTYTVKVHRDALPTASPTLSGTLTVGQTLTASSGYADVDGDAESGTTYAFYHYDADGVSNETEVQAASTTNTYTIQSTDIGKVIKVKVVPKNTIGTGTEASSAATAVVSSNDAELSGLTVSEGTLSPVFSSDQVNYTVSVSNEVTSITVTPTLSDANASVTVNGTGVNSDAASTTINLNTGDNTITVNVTAEDGLISQTYTITVDRAYSSNMQLSSIESSVGTLSPVFSPDTDTYYIHVDNHVDNITVTADVYDEHATLSMDGQITSTKTISLSTGNNVIPIVVTAEDGGQKTYTVTVNRAKSSIADLSKLIVDKGVLTPSFSPAVDSYRVELANVETDITVTAAVYEVNATLTIHGEAISTKTIPLTPGNNLIPIVVTAEDGTTKQYEIEVNRATRNNSSDSGSGGSVEERTVNVESGNKGSTVSKTTIKRTTATDGKVTDAVTLTEESAKESVKGLTEQGDHTARIVISDPEDNADEVHVSIPKEALSELKNGKTSLIIETENATLSIANSTLSQFDEDLYFRVIPIKEQSEKEKVIERAKKEKMVQEVAKDREIAVLGRPAEIETNMQSQPVTITLPLHSEDVPADAASRQQLLDNLVIFIEHSDGSKELLQGKLATQADGSMNVTFSINYFSTFTMVYMEGADTYFAQLEEEESHLIHHAYIAGYTDGTFKPDRNITRAELATILARNLPDAEQNDESENKTFSDLASSHWAYEHIQKVARHGIMQGYTTDEFKPDQLMTRAEMAAIAFQWQGLEATGTHNFTDIEGHWAADMISALADTEIMIGYRDGSFQPNEALSRAEAVTVINKLLGRGPLTEVPAPIWPDVPTSYWAYEDIAEASMDHMFRIEGDVEIFVE</sequence>
<dbReference type="RefSeq" id="WP_379928242.1">
    <property type="nucleotide sequence ID" value="NZ_JBHUMM010000007.1"/>
</dbReference>
<dbReference type="PROSITE" id="PS51272">
    <property type="entry name" value="SLH"/>
    <property type="match status" value="3"/>
</dbReference>
<dbReference type="PANTHER" id="PTHR43308">
    <property type="entry name" value="OUTER MEMBRANE PROTEIN ALPHA-RELATED"/>
    <property type="match status" value="1"/>
</dbReference>
<proteinExistence type="predicted"/>
<dbReference type="EMBL" id="JBHUMM010000007">
    <property type="protein sequence ID" value="MFD2670813.1"/>
    <property type="molecule type" value="Genomic_DNA"/>
</dbReference>
<dbReference type="Pfam" id="PF13517">
    <property type="entry name" value="FG-GAP_3"/>
    <property type="match status" value="2"/>
</dbReference>
<keyword evidence="5" id="KW-1185">Reference proteome</keyword>
<dbReference type="Pfam" id="PF00395">
    <property type="entry name" value="SLH"/>
    <property type="match status" value="3"/>
</dbReference>
<feature type="compositionally biased region" description="Polar residues" evidence="2">
    <location>
        <begin position="1005"/>
        <end position="1020"/>
    </location>
</feature>
<gene>
    <name evidence="4" type="ORF">ACFSUC_04230</name>
</gene>
<evidence type="ECO:0000313" key="5">
    <source>
        <dbReference type="Proteomes" id="UP001597497"/>
    </source>
</evidence>
<dbReference type="InterPro" id="IPR013517">
    <property type="entry name" value="FG-GAP"/>
</dbReference>
<feature type="domain" description="SLH" evidence="3">
    <location>
        <begin position="1230"/>
        <end position="1292"/>
    </location>
</feature>